<dbReference type="Ensembl" id="ENSMMUT00000093134.1">
    <property type="protein sequence ID" value="ENSMMUP00000073239.1"/>
    <property type="gene ID" value="ENSMMUG00000063424.1"/>
</dbReference>
<dbReference type="PANTHER" id="PTHR12138:SF152">
    <property type="entry name" value="C2H2-TYPE DOMAIN-CONTAINING PROTEIN"/>
    <property type="match status" value="1"/>
</dbReference>
<reference evidence="1" key="3">
    <citation type="submission" date="2025-08" db="UniProtKB">
        <authorList>
            <consortium name="Ensembl"/>
        </authorList>
    </citation>
    <scope>IDENTIFICATION</scope>
    <source>
        <strain evidence="1">17573</strain>
    </source>
</reference>
<organism evidence="1 2">
    <name type="scientific">Macaca mulatta</name>
    <name type="common">Rhesus macaque</name>
    <dbReference type="NCBI Taxonomy" id="9544"/>
    <lineage>
        <taxon>Eukaryota</taxon>
        <taxon>Metazoa</taxon>
        <taxon>Chordata</taxon>
        <taxon>Craniata</taxon>
        <taxon>Vertebrata</taxon>
        <taxon>Euteleostomi</taxon>
        <taxon>Mammalia</taxon>
        <taxon>Eutheria</taxon>
        <taxon>Euarchontoglires</taxon>
        <taxon>Primates</taxon>
        <taxon>Haplorrhini</taxon>
        <taxon>Catarrhini</taxon>
        <taxon>Cercopithecidae</taxon>
        <taxon>Cercopithecinae</taxon>
        <taxon>Macaca</taxon>
    </lineage>
</organism>
<evidence type="ECO:0000313" key="1">
    <source>
        <dbReference type="Ensembl" id="ENSMMUP00000073239.1"/>
    </source>
</evidence>
<sequence>VAGITGACHHVQLSFVFLVETEFHHVGQAGLELLTSHDLSALASQSAGIIDVSHCTLSFFPPPKSLTLSPRLECTGAISAHCNLCLLDSSDSPASASQVAWITGACHHTQLIFVFLVETGFHHVGQAGLKVLTSGNPPASASQSAGIIDVSTAPDCCLRYMLVWLISAGYGDALLGQRSIKENDHLKKLIQRLGAVAHAYDPSIWEAVVGGLQEPRSLRPSWATKQDPISTKNKKNSSWAQWCAPIVPAT</sequence>
<reference evidence="1" key="4">
    <citation type="submission" date="2025-09" db="UniProtKB">
        <authorList>
            <consortium name="Ensembl"/>
        </authorList>
    </citation>
    <scope>IDENTIFICATION</scope>
    <source>
        <strain evidence="1">17573</strain>
    </source>
</reference>
<dbReference type="AlphaFoldDB" id="A0A5F8A786"/>
<dbReference type="GeneTree" id="ENSGT01120000271815"/>
<proteinExistence type="predicted"/>
<dbReference type="PRINTS" id="PR02045">
    <property type="entry name" value="F138DOMAIN"/>
</dbReference>
<evidence type="ECO:0000313" key="2">
    <source>
        <dbReference type="Proteomes" id="UP000006718"/>
    </source>
</evidence>
<dbReference type="VEuPathDB" id="HostDB:ENSMMUG00000063424"/>
<reference evidence="2" key="1">
    <citation type="journal article" date="2007" name="Science">
        <title>Evolutionary and biomedical insights from the rhesus macaque genome.</title>
        <authorList>
            <person name="Gibbs R.A."/>
            <person name="Rogers J."/>
            <person name="Katze M.G."/>
            <person name="Bumgarner R."/>
            <person name="Weinstock G.M."/>
            <person name="Mardis E.R."/>
            <person name="Remington K.A."/>
            <person name="Strausberg R.L."/>
            <person name="Venter J.C."/>
            <person name="Wilson R.K."/>
            <person name="Batzer M.A."/>
            <person name="Bustamante C.D."/>
            <person name="Eichler E.E."/>
            <person name="Hahn M.W."/>
            <person name="Hardison R.C."/>
            <person name="Makova K.D."/>
            <person name="Miller W."/>
            <person name="Milosavljevic A."/>
            <person name="Palermo R.E."/>
            <person name="Siepel A."/>
            <person name="Sikela J.M."/>
            <person name="Attaway T."/>
            <person name="Bell S."/>
            <person name="Bernard K.E."/>
            <person name="Buhay C.J."/>
            <person name="Chandrabose M.N."/>
            <person name="Dao M."/>
            <person name="Davis C."/>
            <person name="Delehaunty K.D."/>
            <person name="Ding Y."/>
            <person name="Dinh H.H."/>
            <person name="Dugan-Rocha S."/>
            <person name="Fulton L.A."/>
            <person name="Gabisi R.A."/>
            <person name="Garner T.T."/>
            <person name="Godfrey J."/>
            <person name="Hawes A.C."/>
            <person name="Hernandez J."/>
            <person name="Hines S."/>
            <person name="Holder M."/>
            <person name="Hume J."/>
            <person name="Jhangiani S.N."/>
            <person name="Joshi V."/>
            <person name="Khan Z.M."/>
            <person name="Kirkness E.F."/>
            <person name="Cree A."/>
            <person name="Fowler R.G."/>
            <person name="Lee S."/>
            <person name="Lewis L.R."/>
            <person name="Li Z."/>
            <person name="Liu Y.-S."/>
            <person name="Moore S.M."/>
            <person name="Muzny D."/>
            <person name="Nazareth L.V."/>
            <person name="Ngo D.N."/>
            <person name="Okwuonu G.O."/>
            <person name="Pai G."/>
            <person name="Parker D."/>
            <person name="Paul H.A."/>
            <person name="Pfannkoch C."/>
            <person name="Pohl C.S."/>
            <person name="Rogers Y.-H.C."/>
            <person name="Ruiz S.J."/>
            <person name="Sabo A."/>
            <person name="Santibanez J."/>
            <person name="Schneider B.W."/>
            <person name="Smith S.M."/>
            <person name="Sodergren E."/>
            <person name="Svatek A.F."/>
            <person name="Utterback T.R."/>
            <person name="Vattathil S."/>
            <person name="Warren W."/>
            <person name="White C.S."/>
            <person name="Chinwalla A.T."/>
            <person name="Feng Y."/>
            <person name="Halpern A.L."/>
            <person name="Hillier L.W."/>
            <person name="Huang X."/>
            <person name="Minx P."/>
            <person name="Nelson J.O."/>
            <person name="Pepin K.H."/>
            <person name="Qin X."/>
            <person name="Sutton G.G."/>
            <person name="Venter E."/>
            <person name="Walenz B.P."/>
            <person name="Wallis J.W."/>
            <person name="Worley K.C."/>
            <person name="Yang S.-P."/>
            <person name="Jones S.M."/>
            <person name="Marra M.A."/>
            <person name="Rocchi M."/>
            <person name="Schein J.E."/>
            <person name="Baertsch R."/>
            <person name="Clarke L."/>
            <person name="Csuros M."/>
            <person name="Glasscock J."/>
            <person name="Harris R.A."/>
            <person name="Havlak P."/>
            <person name="Jackson A.R."/>
            <person name="Jiang H."/>
            <person name="Liu Y."/>
            <person name="Messina D.N."/>
            <person name="Shen Y."/>
            <person name="Song H.X.-Z."/>
            <person name="Wylie T."/>
            <person name="Zhang L."/>
            <person name="Birney E."/>
            <person name="Han K."/>
            <person name="Konkel M.K."/>
            <person name="Lee J."/>
            <person name="Smit A.F.A."/>
            <person name="Ullmer B."/>
            <person name="Wang H."/>
            <person name="Xing J."/>
            <person name="Burhans R."/>
            <person name="Cheng Z."/>
            <person name="Karro J.E."/>
            <person name="Ma J."/>
            <person name="Raney B."/>
            <person name="She X."/>
            <person name="Cox M.J."/>
            <person name="Demuth J.P."/>
            <person name="Dumas L.J."/>
            <person name="Han S.-G."/>
            <person name="Hopkins J."/>
            <person name="Karimpour-Fard A."/>
            <person name="Kim Y.H."/>
            <person name="Pollack J.R."/>
            <person name="Vinar T."/>
            <person name="Addo-Quaye C."/>
            <person name="Degenhardt J."/>
            <person name="Denby A."/>
            <person name="Hubisz M.J."/>
            <person name="Indap A."/>
            <person name="Kosiol C."/>
            <person name="Lahn B.T."/>
            <person name="Lawson H.A."/>
            <person name="Marklein A."/>
            <person name="Nielsen R."/>
            <person name="Vallender E.J."/>
            <person name="Clark A.G."/>
            <person name="Ferguson B."/>
            <person name="Hernandez R.D."/>
            <person name="Hirani K."/>
            <person name="Kehrer-Sawatzki H."/>
            <person name="Kolb J."/>
            <person name="Patil S."/>
            <person name="Pu L.-L."/>
            <person name="Ren Y."/>
            <person name="Smith D.G."/>
            <person name="Wheeler D.A."/>
            <person name="Schenck I."/>
            <person name="Ball E.V."/>
            <person name="Chen R."/>
            <person name="Cooper D.N."/>
            <person name="Giardine B."/>
            <person name="Hsu F."/>
            <person name="Kent W.J."/>
            <person name="Lesk A."/>
            <person name="Nelson D.L."/>
            <person name="O'brien W.E."/>
            <person name="Pruefer K."/>
            <person name="Stenson P.D."/>
            <person name="Wallace J.C."/>
            <person name="Ke H."/>
            <person name="Liu X.-M."/>
            <person name="Wang P."/>
            <person name="Xiang A.P."/>
            <person name="Yang F."/>
            <person name="Barber G.P."/>
            <person name="Haussler D."/>
            <person name="Karolchik D."/>
            <person name="Kern A.D."/>
            <person name="Kuhn R.M."/>
            <person name="Smith K.E."/>
            <person name="Zwieg A.S."/>
        </authorList>
    </citation>
    <scope>NUCLEOTIDE SEQUENCE [LARGE SCALE GENOMIC DNA]</scope>
    <source>
        <strain evidence="2">17573</strain>
    </source>
</reference>
<reference evidence="1" key="2">
    <citation type="submission" date="2019-01" db="EMBL/GenBank/DDBJ databases">
        <authorList>
            <person name="Graves T."/>
            <person name="Eichler E.E."/>
            <person name="Wilson R.K."/>
        </authorList>
    </citation>
    <scope>NUCLEOTIDE SEQUENCE [LARGE SCALE GENOMIC DNA]</scope>
    <source>
        <strain evidence="1">17573</strain>
    </source>
</reference>
<name>A0A5F8A786_MACMU</name>
<dbReference type="Bgee" id="ENSMMUG00000063424">
    <property type="expression patterns" value="Expressed in dorsolateral prefrontal cortex and 12 other cell types or tissues"/>
</dbReference>
<dbReference type="InParanoid" id="A0A5F8A786"/>
<dbReference type="PANTHER" id="PTHR12138">
    <property type="entry name" value="PRIMATE-EXPANDED PROTEIN FAMILY"/>
    <property type="match status" value="1"/>
</dbReference>
<protein>
    <submittedName>
        <fullName evidence="1">Uncharacterized protein</fullName>
    </submittedName>
</protein>
<accession>A0A5F8A786</accession>
<dbReference type="Proteomes" id="UP000006718">
    <property type="component" value="Chromosome 3"/>
</dbReference>
<keyword evidence="2" id="KW-1185">Reference proteome</keyword>